<dbReference type="PANTHER" id="PTHR31672">
    <property type="entry name" value="BNACNNG10540D PROTEIN"/>
    <property type="match status" value="1"/>
</dbReference>
<dbReference type="Gene3D" id="1.20.1280.50">
    <property type="match status" value="1"/>
</dbReference>
<dbReference type="InterPro" id="IPR050796">
    <property type="entry name" value="SCF_F-box_component"/>
</dbReference>
<dbReference type="Pfam" id="PF00646">
    <property type="entry name" value="F-box"/>
    <property type="match status" value="1"/>
</dbReference>
<dbReference type="Pfam" id="PF07734">
    <property type="entry name" value="FBA_1"/>
    <property type="match status" value="1"/>
</dbReference>
<protein>
    <recommendedName>
        <fullName evidence="1">F-box domain-containing protein</fullName>
    </recommendedName>
</protein>
<organism evidence="2 3">
    <name type="scientific">Erythranthe guttata</name>
    <name type="common">Yellow monkey flower</name>
    <name type="synonym">Mimulus guttatus</name>
    <dbReference type="NCBI Taxonomy" id="4155"/>
    <lineage>
        <taxon>Eukaryota</taxon>
        <taxon>Viridiplantae</taxon>
        <taxon>Streptophyta</taxon>
        <taxon>Embryophyta</taxon>
        <taxon>Tracheophyta</taxon>
        <taxon>Spermatophyta</taxon>
        <taxon>Magnoliopsida</taxon>
        <taxon>eudicotyledons</taxon>
        <taxon>Gunneridae</taxon>
        <taxon>Pentapetalae</taxon>
        <taxon>asterids</taxon>
        <taxon>lamiids</taxon>
        <taxon>Lamiales</taxon>
        <taxon>Phrymaceae</taxon>
        <taxon>Erythranthe</taxon>
    </lineage>
</organism>
<dbReference type="InterPro" id="IPR017451">
    <property type="entry name" value="F-box-assoc_interact_dom"/>
</dbReference>
<keyword evidence="3" id="KW-1185">Reference proteome</keyword>
<dbReference type="STRING" id="4155.A0A022R4W7"/>
<evidence type="ECO:0000313" key="3">
    <source>
        <dbReference type="Proteomes" id="UP000030748"/>
    </source>
</evidence>
<dbReference type="InterPro" id="IPR006527">
    <property type="entry name" value="F-box-assoc_dom_typ1"/>
</dbReference>
<dbReference type="SUPFAM" id="SSF50965">
    <property type="entry name" value="Galactose oxidase, central domain"/>
    <property type="match status" value="1"/>
</dbReference>
<dbReference type="EMBL" id="KI630752">
    <property type="protein sequence ID" value="EYU33855.1"/>
    <property type="molecule type" value="Genomic_DNA"/>
</dbReference>
<name>A0A022R4W7_ERYGU</name>
<dbReference type="Proteomes" id="UP000030748">
    <property type="component" value="Unassembled WGS sequence"/>
</dbReference>
<proteinExistence type="predicted"/>
<dbReference type="PANTHER" id="PTHR31672:SF13">
    <property type="entry name" value="F-BOX PROTEIN CPR30-LIKE"/>
    <property type="match status" value="1"/>
</dbReference>
<dbReference type="InterPro" id="IPR036047">
    <property type="entry name" value="F-box-like_dom_sf"/>
</dbReference>
<dbReference type="AlphaFoldDB" id="A0A022R4W7"/>
<feature type="domain" description="F-box" evidence="1">
    <location>
        <begin position="1"/>
        <end position="44"/>
    </location>
</feature>
<dbReference type="NCBIfam" id="TIGR01640">
    <property type="entry name" value="F_box_assoc_1"/>
    <property type="match status" value="1"/>
</dbReference>
<evidence type="ECO:0000259" key="1">
    <source>
        <dbReference type="PROSITE" id="PS50181"/>
    </source>
</evidence>
<accession>A0A022R4W7</accession>
<sequence length="373" mass="42868">MRNLPSELIEDILRRLPVKSLKRFRSVAKAWCSLIDSDRFIKMHLRHSLTSLSNRHLITGGAGAHAVKPPFDCKSGDMISYSCNGIFLLMSDPPVLWNPFSREYRVLPDCPVEYAATAAECYCNKAGYEFGYDSRNDDYKVIRVLDFRHKITHAPMANETKIYSLKSNSWRRIEPLPYPLLFLRLNWRVHVNGVLHTLVPDPDNVYGASIMCFSFETERRYQMLLPRRIRIKGFDVSLDVTGGCLSVVCNNLDMVVVWVMKEYGVNDSWVKLVSVTPPVFEGNDYVKPLVYSKEGGRVLLLGKTLFWYDLRNQSVDYVFIEGLPFVFYAEACVESLVSLGGEIKNWGCEKEKRKDKTTKKRDDFLSKGFKLVL</sequence>
<dbReference type="InterPro" id="IPR001810">
    <property type="entry name" value="F-box_dom"/>
</dbReference>
<dbReference type="PROSITE" id="PS50181">
    <property type="entry name" value="FBOX"/>
    <property type="match status" value="1"/>
</dbReference>
<dbReference type="InterPro" id="IPR011043">
    <property type="entry name" value="Gal_Oxase/kelch_b-propeller"/>
</dbReference>
<dbReference type="SUPFAM" id="SSF81383">
    <property type="entry name" value="F-box domain"/>
    <property type="match status" value="1"/>
</dbReference>
<evidence type="ECO:0000313" key="2">
    <source>
        <dbReference type="EMBL" id="EYU33855.1"/>
    </source>
</evidence>
<dbReference type="SMART" id="SM00256">
    <property type="entry name" value="FBOX"/>
    <property type="match status" value="1"/>
</dbReference>
<reference evidence="2 3" key="1">
    <citation type="journal article" date="2013" name="Proc. Natl. Acad. Sci. U.S.A.">
        <title>Fine-scale variation in meiotic recombination in Mimulus inferred from population shotgun sequencing.</title>
        <authorList>
            <person name="Hellsten U."/>
            <person name="Wright K.M."/>
            <person name="Jenkins J."/>
            <person name="Shu S."/>
            <person name="Yuan Y."/>
            <person name="Wessler S.R."/>
            <person name="Schmutz J."/>
            <person name="Willis J.H."/>
            <person name="Rokhsar D.S."/>
        </authorList>
    </citation>
    <scope>NUCLEOTIDE SEQUENCE [LARGE SCALE GENOMIC DNA]</scope>
    <source>
        <strain evidence="3">cv. DUN x IM62</strain>
    </source>
</reference>
<gene>
    <name evidence="2" type="ORF">MIMGU_mgv1a008455mg</name>
</gene>
<dbReference type="eggNOG" id="ENOG502QVMN">
    <property type="taxonomic scope" value="Eukaryota"/>
</dbReference>
<dbReference type="CDD" id="cd22157">
    <property type="entry name" value="F-box_AtFBW1-like"/>
    <property type="match status" value="1"/>
</dbReference>